<comment type="caution">
    <text evidence="6">The sequence shown here is derived from an EMBL/GenBank/DDBJ whole genome shotgun (WGS) entry which is preliminary data.</text>
</comment>
<name>A0A420I074_9PEZI</name>
<dbReference type="EMBL" id="MCFK01002820">
    <property type="protein sequence ID" value="RKF63075.1"/>
    <property type="molecule type" value="Genomic_DNA"/>
</dbReference>
<dbReference type="GO" id="GO:0031491">
    <property type="term" value="F:nucleosome binding"/>
    <property type="evidence" value="ECO:0007669"/>
    <property type="project" value="TreeGrafter"/>
</dbReference>
<keyword evidence="7" id="KW-1185">Reference proteome</keyword>
<reference evidence="6 7" key="1">
    <citation type="journal article" date="2018" name="BMC Genomics">
        <title>Comparative genome analyses reveal sequence features reflecting distinct modes of host-adaptation between dicot and monocot powdery mildew.</title>
        <authorList>
            <person name="Wu Y."/>
            <person name="Ma X."/>
            <person name="Pan Z."/>
            <person name="Kale S.D."/>
            <person name="Song Y."/>
            <person name="King H."/>
            <person name="Zhang Q."/>
            <person name="Presley C."/>
            <person name="Deng X."/>
            <person name="Wei C.I."/>
            <person name="Xiao S."/>
        </authorList>
    </citation>
    <scope>NUCLEOTIDE SEQUENCE [LARGE SCALE GENOMIC DNA]</scope>
    <source>
        <strain evidence="6">UMSG2</strain>
    </source>
</reference>
<dbReference type="Gene3D" id="2.30.29.120">
    <property type="match status" value="1"/>
</dbReference>
<organism evidence="6 7">
    <name type="scientific">Erysiphe neolycopersici</name>
    <dbReference type="NCBI Taxonomy" id="212602"/>
    <lineage>
        <taxon>Eukaryota</taxon>
        <taxon>Fungi</taxon>
        <taxon>Dikarya</taxon>
        <taxon>Ascomycota</taxon>
        <taxon>Pezizomycotina</taxon>
        <taxon>Leotiomycetes</taxon>
        <taxon>Erysiphales</taxon>
        <taxon>Erysiphaceae</taxon>
        <taxon>Erysiphe</taxon>
    </lineage>
</organism>
<evidence type="ECO:0000256" key="1">
    <source>
        <dbReference type="ARBA" id="ARBA00006159"/>
    </source>
</evidence>
<dbReference type="SMART" id="SM01287">
    <property type="entry name" value="Rtt106"/>
    <property type="match status" value="1"/>
</dbReference>
<dbReference type="PANTHER" id="PTHR45849:SF3">
    <property type="entry name" value="HISTONE CHAPERONE RTT106"/>
    <property type="match status" value="1"/>
</dbReference>
<evidence type="ECO:0000313" key="6">
    <source>
        <dbReference type="EMBL" id="RKF63075.1"/>
    </source>
</evidence>
<proteinExistence type="inferred from homology"/>
<evidence type="ECO:0000313" key="7">
    <source>
        <dbReference type="Proteomes" id="UP000286134"/>
    </source>
</evidence>
<feature type="compositionally biased region" description="Polar residues" evidence="4">
    <location>
        <begin position="70"/>
        <end position="84"/>
    </location>
</feature>
<evidence type="ECO:0000256" key="4">
    <source>
        <dbReference type="SAM" id="MobiDB-lite"/>
    </source>
</evidence>
<gene>
    <name evidence="6" type="ORF">OnM2_028004</name>
</gene>
<dbReference type="Proteomes" id="UP000286134">
    <property type="component" value="Unassembled WGS sequence"/>
</dbReference>
<dbReference type="InterPro" id="IPR050454">
    <property type="entry name" value="RTT106/SSRP1_HistChap/FACT"/>
</dbReference>
<feature type="region of interest" description="Disordered" evidence="4">
    <location>
        <begin position="53"/>
        <end position="85"/>
    </location>
</feature>
<dbReference type="GO" id="GO:0042393">
    <property type="term" value="F:histone binding"/>
    <property type="evidence" value="ECO:0007669"/>
    <property type="project" value="TreeGrafter"/>
</dbReference>
<feature type="domain" description="Histone chaperone RTT106/FACT complex subunit SPT16-like middle" evidence="5">
    <location>
        <begin position="258"/>
        <end position="353"/>
    </location>
</feature>
<dbReference type="AlphaFoldDB" id="A0A420I074"/>
<evidence type="ECO:0000256" key="2">
    <source>
        <dbReference type="ARBA" id="ARBA00037550"/>
    </source>
</evidence>
<protein>
    <submittedName>
        <fullName evidence="6">Histone chaperone</fullName>
    </submittedName>
</protein>
<dbReference type="InterPro" id="IPR013719">
    <property type="entry name" value="RTT106/SPT16-like_middle_dom"/>
</dbReference>
<dbReference type="OrthoDB" id="75754at2759"/>
<comment type="similarity">
    <text evidence="1">Belongs to the RTT106 family.</text>
</comment>
<dbReference type="Gene3D" id="2.30.29.30">
    <property type="entry name" value="Pleckstrin-homology domain (PH domain)/Phosphotyrosine-binding domain (PTB)"/>
    <property type="match status" value="1"/>
</dbReference>
<accession>A0A420I074</accession>
<dbReference type="PANTHER" id="PTHR45849">
    <property type="entry name" value="FACT COMPLEX SUBUNIT SSRP1"/>
    <property type="match status" value="1"/>
</dbReference>
<dbReference type="Pfam" id="PF08512">
    <property type="entry name" value="Rttp106-like_middle"/>
    <property type="match status" value="1"/>
</dbReference>
<evidence type="ECO:0000259" key="5">
    <source>
        <dbReference type="SMART" id="SM01287"/>
    </source>
</evidence>
<sequence>MYRKLDEQSLSAAYEGRIDLQGAIRNAAAAGPQYVELFNCISTYILSLLSPDSSKQKSSKKRKLEEAPTIGTTHAKTSELQPRSRNAKEKENIFLEVENISFIVPQRKRFNIRFTDQYFCAQSSHDQVTSSKLAWKDIEYAFLLPIPEKTQPQHGFVFFPYNSCCLLPTRNATSTITSSSPPGPIAFTIPSASVPKLNTIKGSLSHEISAVCDDYISLFSWALKSCSKYAGKSIEIISADEKLFSSAQKQFQRPNEKAVWVKAFRGSMEGYLFFLNCGILWAFRKPLSFLPHSKICAISFTSVLSRTFNLNIEILKEDTEDESNEIEFTMLDQEDFDNIKRYISRHGLQDRSMADKRKAKMINVAATRDKNGKISGIDVSGPKNAGEMVPENQAMLDDDDDEEDYDPGSEGQSEGSGSSSDEDDAEEDEEVEIDSEVDAK</sequence>
<feature type="compositionally biased region" description="Low complexity" evidence="4">
    <location>
        <begin position="408"/>
        <end position="419"/>
    </location>
</feature>
<feature type="compositionally biased region" description="Acidic residues" evidence="4">
    <location>
        <begin position="420"/>
        <end position="440"/>
    </location>
</feature>
<dbReference type="InterPro" id="IPR011993">
    <property type="entry name" value="PH-like_dom_sf"/>
</dbReference>
<feature type="region of interest" description="Disordered" evidence="4">
    <location>
        <begin position="372"/>
        <end position="440"/>
    </location>
</feature>
<comment type="function">
    <text evidence="2">Histones H3 and H4 chaperone involved in the nucleosome formation and heterochromatin silencing. Required for the deposition of H3K56ac-carrying H3-H4 complex onto newly-replicated DNA. Plays a role in the transcriptional regulation of the cell-cycle dependent histone genes by creating a repressive structure at the core histone gene promoter.</text>
</comment>
<comment type="subunit">
    <text evidence="3">Interacts with histones H3 and H4.</text>
</comment>
<dbReference type="SUPFAM" id="SSF50729">
    <property type="entry name" value="PH domain-like"/>
    <property type="match status" value="1"/>
</dbReference>
<evidence type="ECO:0000256" key="3">
    <source>
        <dbReference type="ARBA" id="ARBA00038654"/>
    </source>
</evidence>
<dbReference type="STRING" id="212602.A0A420I074"/>
<feature type="compositionally biased region" description="Acidic residues" evidence="4">
    <location>
        <begin position="396"/>
        <end position="407"/>
    </location>
</feature>